<reference evidence="1 2" key="1">
    <citation type="submission" date="2020-11" db="EMBL/GenBank/DDBJ databases">
        <title>genome sequence of strain KACC 18849.</title>
        <authorList>
            <person name="Gao J."/>
            <person name="Zhang X."/>
        </authorList>
    </citation>
    <scope>NUCLEOTIDE SEQUENCE [LARGE SCALE GENOMIC DNA]</scope>
    <source>
        <strain evidence="1 2">KACC 18849</strain>
    </source>
</reference>
<evidence type="ECO:0000313" key="2">
    <source>
        <dbReference type="Proteomes" id="UP000639859"/>
    </source>
</evidence>
<name>A0ABS0SS56_9CAUL</name>
<dbReference type="EMBL" id="JADWOX010000001">
    <property type="protein sequence ID" value="MBI1682346.1"/>
    <property type="molecule type" value="Genomic_DNA"/>
</dbReference>
<sequence length="112" mass="11672">MEDQHTPGPWSVSAGDLIRVKPKASNEVVAGVHRIGKHSGRPEAEALANARLIAAAPELLAAAREFMPKGLAIGNGNVPDETVIPIDVTMGELRKFEAAIAKALGQDAEGVS</sequence>
<gene>
    <name evidence="1" type="ORF">I4Q42_01545</name>
</gene>
<dbReference type="RefSeq" id="WP_198574302.1">
    <property type="nucleotide sequence ID" value="NZ_JADWOX010000001.1"/>
</dbReference>
<accession>A0ABS0SS56</accession>
<evidence type="ECO:0000313" key="1">
    <source>
        <dbReference type="EMBL" id="MBI1682346.1"/>
    </source>
</evidence>
<organism evidence="1 2">
    <name type="scientific">Caulobacter hibisci</name>
    <dbReference type="NCBI Taxonomy" id="2035993"/>
    <lineage>
        <taxon>Bacteria</taxon>
        <taxon>Pseudomonadati</taxon>
        <taxon>Pseudomonadota</taxon>
        <taxon>Alphaproteobacteria</taxon>
        <taxon>Caulobacterales</taxon>
        <taxon>Caulobacteraceae</taxon>
        <taxon>Caulobacter</taxon>
    </lineage>
</organism>
<dbReference type="Proteomes" id="UP000639859">
    <property type="component" value="Unassembled WGS sequence"/>
</dbReference>
<keyword evidence="2" id="KW-1185">Reference proteome</keyword>
<comment type="caution">
    <text evidence="1">The sequence shown here is derived from an EMBL/GenBank/DDBJ whole genome shotgun (WGS) entry which is preliminary data.</text>
</comment>
<proteinExistence type="predicted"/>
<protein>
    <submittedName>
        <fullName evidence="1">Uncharacterized protein</fullName>
    </submittedName>
</protein>